<keyword evidence="4" id="KW-1185">Reference proteome</keyword>
<dbReference type="Gene3D" id="3.10.20.10">
    <property type="match status" value="1"/>
</dbReference>
<organism evidence="3 4">
    <name type="scientific">Glycine soja</name>
    <name type="common">Wild soybean</name>
    <dbReference type="NCBI Taxonomy" id="3848"/>
    <lineage>
        <taxon>Eukaryota</taxon>
        <taxon>Viridiplantae</taxon>
        <taxon>Streptophyta</taxon>
        <taxon>Embryophyta</taxon>
        <taxon>Tracheophyta</taxon>
        <taxon>Spermatophyta</taxon>
        <taxon>Magnoliopsida</taxon>
        <taxon>eudicotyledons</taxon>
        <taxon>Gunneridae</taxon>
        <taxon>Pentapetalae</taxon>
        <taxon>rosids</taxon>
        <taxon>fabids</taxon>
        <taxon>Fabales</taxon>
        <taxon>Fabaceae</taxon>
        <taxon>Papilionoideae</taxon>
        <taxon>50 kb inversion clade</taxon>
        <taxon>NPAAA clade</taxon>
        <taxon>indigoferoid/millettioid clade</taxon>
        <taxon>Phaseoleae</taxon>
        <taxon>Glycine</taxon>
        <taxon>Glycine subgen. Soja</taxon>
    </lineage>
</organism>
<gene>
    <name evidence="3" type="ORF">D0Y65_045956</name>
</gene>
<dbReference type="InterPro" id="IPR028288">
    <property type="entry name" value="SCAR/WAVE_fam"/>
</dbReference>
<sequence>MGSKCVKNFSFNAPNVANVVLRSIIFSFEEVTLKFISAGKQVLFVFDNKNVLDETTTMKLFERQQIQLIFSIFVSPFHHFLLLLFLKKSKSFHQYQVVGRALPTQPDQHPKIYQMKLWSTNEVFAKSKFWYFLRKLKKVKKRNNQVLAINEVKYHFLKYISYLLMSRFLVKIFHDLLEEVMATTARCHGLMAHVKQLEIEVPSLEKAFFSQTHHSSFYTNGAIDWHPNLRFEQNLVTCADLPRFTMDSYEECHGPPRLYLLDKFDVVGDGACLKRYTNPSFFKMESTSSVIATIEV</sequence>
<keyword evidence="2" id="KW-0206">Cytoskeleton</keyword>
<comment type="similarity">
    <text evidence="1 2">Belongs to the SCAR/WAVE family.</text>
</comment>
<evidence type="ECO:0000256" key="2">
    <source>
        <dbReference type="RuleBase" id="RU367034"/>
    </source>
</evidence>
<protein>
    <recommendedName>
        <fullName evidence="2">Protein SCAR</fullName>
    </recommendedName>
    <alternativeName>
        <fullName evidence="2">Protein WAVE</fullName>
    </alternativeName>
</protein>
<keyword evidence="2" id="KW-0963">Cytoplasm</keyword>
<dbReference type="GO" id="GO:0030036">
    <property type="term" value="P:actin cytoskeleton organization"/>
    <property type="evidence" value="ECO:0007669"/>
    <property type="project" value="UniProtKB-UniRule"/>
</dbReference>
<dbReference type="InterPro" id="IPR028877">
    <property type="entry name" value="Ribosomal_eL20"/>
</dbReference>
<evidence type="ECO:0000313" key="4">
    <source>
        <dbReference type="Proteomes" id="UP000289340"/>
    </source>
</evidence>
<dbReference type="GO" id="GO:0005856">
    <property type="term" value="C:cytoskeleton"/>
    <property type="evidence" value="ECO:0007669"/>
    <property type="project" value="UniProtKB-SubCell"/>
</dbReference>
<evidence type="ECO:0000313" key="3">
    <source>
        <dbReference type="EMBL" id="RZB57077.1"/>
    </source>
</evidence>
<dbReference type="Proteomes" id="UP000289340">
    <property type="component" value="Chromosome 17"/>
</dbReference>
<keyword evidence="2" id="KW-0009">Actin-binding</keyword>
<comment type="subcellular location">
    <subcellularLocation>
        <location evidence="2">Cytoplasm</location>
        <location evidence="2">Cytoskeleton</location>
    </subcellularLocation>
</comment>
<dbReference type="Gene3D" id="6.10.280.150">
    <property type="match status" value="1"/>
</dbReference>
<comment type="caution">
    <text evidence="3">The sequence shown here is derived from an EMBL/GenBank/DDBJ whole genome shotgun (WGS) entry which is preliminary data.</text>
</comment>
<name>A0A445G7B1_GLYSO</name>
<reference evidence="3 4" key="1">
    <citation type="submission" date="2018-09" db="EMBL/GenBank/DDBJ databases">
        <title>A high-quality reference genome of wild soybean provides a powerful tool to mine soybean genomes.</title>
        <authorList>
            <person name="Xie M."/>
            <person name="Chung C.Y.L."/>
            <person name="Li M.-W."/>
            <person name="Wong F.-L."/>
            <person name="Chan T.-F."/>
            <person name="Lam H.-M."/>
        </authorList>
    </citation>
    <scope>NUCLEOTIDE SEQUENCE [LARGE SCALE GENOMIC DNA]</scope>
    <source>
        <strain evidence="4">cv. W05</strain>
        <tissue evidence="3">Hypocotyl of etiolated seedlings</tissue>
    </source>
</reference>
<dbReference type="GO" id="GO:0071933">
    <property type="term" value="F:Arp2/3 complex binding"/>
    <property type="evidence" value="ECO:0007669"/>
    <property type="project" value="TreeGrafter"/>
</dbReference>
<dbReference type="FunFam" id="3.10.20.10:FF:000002">
    <property type="entry name" value="60S ribosomal protein L18a"/>
    <property type="match status" value="1"/>
</dbReference>
<evidence type="ECO:0000256" key="1">
    <source>
        <dbReference type="ARBA" id="ARBA00006993"/>
    </source>
</evidence>
<dbReference type="GO" id="GO:0003779">
    <property type="term" value="F:actin binding"/>
    <property type="evidence" value="ECO:0007669"/>
    <property type="project" value="UniProtKB-UniRule"/>
</dbReference>
<dbReference type="PANTHER" id="PTHR12902:SF1">
    <property type="entry name" value="WISKOTT-ALDRICH SYNDROME PROTEIN FAMILY MEMBER"/>
    <property type="match status" value="1"/>
</dbReference>
<proteinExistence type="inferred from homology"/>
<comment type="function">
    <text evidence="2">Involved in regulation of actin and microtubule organization. Part of a WAVE complex that activates the Arp2/3 complex.</text>
</comment>
<dbReference type="AlphaFoldDB" id="A0A445G7B1"/>
<dbReference type="EMBL" id="QZWG01000017">
    <property type="protein sequence ID" value="RZB57077.1"/>
    <property type="molecule type" value="Genomic_DNA"/>
</dbReference>
<accession>A0A445G7B1</accession>
<dbReference type="HAMAP" id="MF_00273">
    <property type="entry name" value="Ribosomal_eL20"/>
    <property type="match status" value="1"/>
</dbReference>
<dbReference type="GO" id="GO:2000601">
    <property type="term" value="P:positive regulation of Arp2/3 complex-mediated actin nucleation"/>
    <property type="evidence" value="ECO:0007669"/>
    <property type="project" value="TreeGrafter"/>
</dbReference>
<dbReference type="GO" id="GO:0034237">
    <property type="term" value="F:protein kinase A regulatory subunit binding"/>
    <property type="evidence" value="ECO:0007669"/>
    <property type="project" value="TreeGrafter"/>
</dbReference>
<dbReference type="PANTHER" id="PTHR12902">
    <property type="entry name" value="WASP-1"/>
    <property type="match status" value="1"/>
</dbReference>